<gene>
    <name evidence="4" type="ORF">FAUST_9501</name>
</gene>
<comment type="caution">
    <text evidence="4">The sequence shown here is derived from an EMBL/GenBank/DDBJ whole genome shotgun (WGS) entry which is preliminary data.</text>
</comment>
<dbReference type="InterPro" id="IPR056125">
    <property type="entry name" value="DUF7708"/>
</dbReference>
<dbReference type="Proteomes" id="UP000537989">
    <property type="component" value="Unassembled WGS sequence"/>
</dbReference>
<feature type="domain" description="Nephrocystin 3-like N-terminal" evidence="3">
    <location>
        <begin position="286"/>
        <end position="375"/>
    </location>
</feature>
<keyword evidence="1" id="KW-0677">Repeat</keyword>
<evidence type="ECO:0008006" key="6">
    <source>
        <dbReference type="Google" id="ProtNLM"/>
    </source>
</evidence>
<dbReference type="EMBL" id="JAAMOD010000322">
    <property type="protein sequence ID" value="KAF5231060.1"/>
    <property type="molecule type" value="Genomic_DNA"/>
</dbReference>
<keyword evidence="5" id="KW-1185">Reference proteome</keyword>
<sequence length="478" mass="54268">MSLALIERACERLRKQLSPDDRATIQNSANMDDVRHAISQIENHLAARQSLRNFDRLTPFLDAIDRLTKPVDILCNGTPFMPYAWAPLKLILLTAQYHVHALDKLLSAYGSIGLALPRLARYGETFPDNHQFQHLLAYLYSDIIEFHTRAFRLIRKPGWKTFFSSCWGRFEHQFDALLQSITQTSELIDKETVSLDISLAHEWRQKFSEHAVKQEKRMEFEQREAVLRWLEVGDSKSYQEDKLELLRSHCCEGTSQWLTKTQEIRSWLRIGKGHSVTWLHGKPGSAQILRSLCIQMVDLAPELISFIYDECVMSRSSPSVSCLKAIAPKLMTAFQDLRIIIDGIDEVSYSQHRELIKTLASLAEVQINCKILFASQNIPTIFSSLKSKPQLKLGEKTLSIEKDIDLIVAASLQELSDRHDGGIPGSVLASIGKSIQEKAEGMFLWVYLVLEILKGEGNVDDLQTSIESLPEDLAGAYD</sequence>
<dbReference type="AlphaFoldDB" id="A0AAN5Z2M7"/>
<proteinExistence type="predicted"/>
<evidence type="ECO:0000259" key="3">
    <source>
        <dbReference type="Pfam" id="PF24883"/>
    </source>
</evidence>
<evidence type="ECO:0000259" key="2">
    <source>
        <dbReference type="Pfam" id="PF24809"/>
    </source>
</evidence>
<reference evidence="4 5" key="1">
    <citation type="submission" date="2020-02" db="EMBL/GenBank/DDBJ databases">
        <title>Identification and distribution of gene clusters putatively required for synthesis of sphingolipid metabolism inhibitors in phylogenetically diverse species of the filamentous fungus Fusarium.</title>
        <authorList>
            <person name="Kim H.-S."/>
            <person name="Busman M."/>
            <person name="Brown D.W."/>
            <person name="Divon H."/>
            <person name="Uhlig S."/>
            <person name="Proctor R.H."/>
        </authorList>
    </citation>
    <scope>NUCLEOTIDE SEQUENCE [LARGE SCALE GENOMIC DNA]</scope>
    <source>
        <strain evidence="4 5">NRRL 2903</strain>
    </source>
</reference>
<name>A0AAN5Z2M7_FUSAU</name>
<evidence type="ECO:0000256" key="1">
    <source>
        <dbReference type="ARBA" id="ARBA00022737"/>
    </source>
</evidence>
<dbReference type="Pfam" id="PF24883">
    <property type="entry name" value="NPHP3_N"/>
    <property type="match status" value="1"/>
</dbReference>
<evidence type="ECO:0000313" key="5">
    <source>
        <dbReference type="Proteomes" id="UP000537989"/>
    </source>
</evidence>
<dbReference type="PANTHER" id="PTHR10039">
    <property type="entry name" value="AMELOGENIN"/>
    <property type="match status" value="1"/>
</dbReference>
<protein>
    <recommendedName>
        <fullName evidence="6">NACHT domain-containing protein</fullName>
    </recommendedName>
</protein>
<dbReference type="InterPro" id="IPR056884">
    <property type="entry name" value="NPHP3-like_N"/>
</dbReference>
<dbReference type="Pfam" id="PF24809">
    <property type="entry name" value="DUF7708"/>
    <property type="match status" value="1"/>
</dbReference>
<accession>A0AAN5Z2M7</accession>
<feature type="domain" description="DUF7708" evidence="2">
    <location>
        <begin position="59"/>
        <end position="192"/>
    </location>
</feature>
<evidence type="ECO:0000313" key="4">
    <source>
        <dbReference type="EMBL" id="KAF5231060.1"/>
    </source>
</evidence>
<organism evidence="4 5">
    <name type="scientific">Fusarium austroamericanum</name>
    <dbReference type="NCBI Taxonomy" id="282268"/>
    <lineage>
        <taxon>Eukaryota</taxon>
        <taxon>Fungi</taxon>
        <taxon>Dikarya</taxon>
        <taxon>Ascomycota</taxon>
        <taxon>Pezizomycotina</taxon>
        <taxon>Sordariomycetes</taxon>
        <taxon>Hypocreomycetidae</taxon>
        <taxon>Hypocreales</taxon>
        <taxon>Nectriaceae</taxon>
        <taxon>Fusarium</taxon>
    </lineage>
</organism>